<dbReference type="AlphaFoldDB" id="A0A090R442"/>
<proteinExistence type="predicted"/>
<comment type="caution">
    <text evidence="1">The sequence shown here is derived from an EMBL/GenBank/DDBJ whole genome shotgun (WGS) entry which is preliminary data.</text>
</comment>
<name>A0A090R442_9GAMM</name>
<dbReference type="eggNOG" id="COG2010">
    <property type="taxonomic scope" value="Bacteria"/>
</dbReference>
<dbReference type="Proteomes" id="UP000029227">
    <property type="component" value="Unassembled WGS sequence"/>
</dbReference>
<evidence type="ECO:0000313" key="1">
    <source>
        <dbReference type="EMBL" id="GAL02397.1"/>
    </source>
</evidence>
<evidence type="ECO:0000313" key="2">
    <source>
        <dbReference type="Proteomes" id="UP000029227"/>
    </source>
</evidence>
<protein>
    <submittedName>
        <fullName evidence="1">Cytochrome c family protein</fullName>
    </submittedName>
</protein>
<dbReference type="EMBL" id="BBMN01000001">
    <property type="protein sequence ID" value="GAL02397.1"/>
    <property type="molecule type" value="Genomic_DNA"/>
</dbReference>
<dbReference type="STRING" id="754436.JCM19237_5290"/>
<organism evidence="1 2">
    <name type="scientific">Photobacterium aphoticum</name>
    <dbReference type="NCBI Taxonomy" id="754436"/>
    <lineage>
        <taxon>Bacteria</taxon>
        <taxon>Pseudomonadati</taxon>
        <taxon>Pseudomonadota</taxon>
        <taxon>Gammaproteobacteria</taxon>
        <taxon>Vibrionales</taxon>
        <taxon>Vibrionaceae</taxon>
        <taxon>Photobacterium</taxon>
    </lineage>
</organism>
<sequence length="64" mass="7480">MSIINPSHRIAHEYDPDIVVRSGESIMPSYNDVMTVTDLIDLVTFLEGQYELQPFEYTEYGLYY</sequence>
<reference evidence="1 2" key="1">
    <citation type="journal article" date="2014" name="Genome Announc.">
        <title>Draft Genome Sequences of Two Vibrionaceae Species, Vibrio ponticus C121 and Photobacterium aphoticum C119, Isolated as Coral Reef Microbiota.</title>
        <authorList>
            <person name="Al-saari N."/>
            <person name="Meirelles P.M."/>
            <person name="Mino S."/>
            <person name="Suda W."/>
            <person name="Oshima K."/>
            <person name="Hattori M."/>
            <person name="Ohkuma M."/>
            <person name="Thompson F.L."/>
            <person name="Gomez-Gil B."/>
            <person name="Sawabe T."/>
            <person name="Sawabe T."/>
        </authorList>
    </citation>
    <scope>NUCLEOTIDE SEQUENCE [LARGE SCALE GENOMIC DNA]</scope>
    <source>
        <strain evidence="1 2">JCM 19237</strain>
    </source>
</reference>
<gene>
    <name evidence="1" type="ORF">JCM19237_5290</name>
</gene>
<accession>A0A090R442</accession>